<dbReference type="EMBL" id="CP025408">
    <property type="protein sequence ID" value="AUH34476.1"/>
    <property type="molecule type" value="Genomic_DNA"/>
</dbReference>
<protein>
    <submittedName>
        <fullName evidence="1">Uncharacterized protein</fullName>
    </submittedName>
</protein>
<proteinExistence type="predicted"/>
<evidence type="ECO:0000313" key="1">
    <source>
        <dbReference type="EMBL" id="AUH34476.1"/>
    </source>
</evidence>
<gene>
    <name evidence="1" type="ORF">CUV01_14740</name>
</gene>
<evidence type="ECO:0000313" key="2">
    <source>
        <dbReference type="Proteomes" id="UP000233742"/>
    </source>
</evidence>
<accession>A0A2K9EUD6</accession>
<dbReference type="KEGG" id="paro:CUV01_14740"/>
<name>A0A2K9EUD6_9RHOB</name>
<sequence>MLHPCGGVVFQGVCRRTLLVGFRPFAGAENRGRVAKATLTPNFSSALQKLIVFASVGLAGGH</sequence>
<keyword evidence="2" id="KW-1185">Reference proteome</keyword>
<organism evidence="1 2">
    <name type="scientific">Paracoccus tegillarcae</name>
    <dbReference type="NCBI Taxonomy" id="1529068"/>
    <lineage>
        <taxon>Bacteria</taxon>
        <taxon>Pseudomonadati</taxon>
        <taxon>Pseudomonadota</taxon>
        <taxon>Alphaproteobacteria</taxon>
        <taxon>Rhodobacterales</taxon>
        <taxon>Paracoccaceae</taxon>
        <taxon>Paracoccus</taxon>
    </lineage>
</organism>
<reference evidence="1 2" key="1">
    <citation type="submission" date="2017-12" db="EMBL/GenBank/DDBJ databases">
        <authorList>
            <person name="Hurst M.R.H."/>
        </authorList>
    </citation>
    <scope>NUCLEOTIDE SEQUENCE [LARGE SCALE GENOMIC DNA]</scope>
    <source>
        <strain evidence="1 2">BM15</strain>
    </source>
</reference>
<dbReference type="Proteomes" id="UP000233742">
    <property type="component" value="Chromosome"/>
</dbReference>
<dbReference type="AlphaFoldDB" id="A0A2K9EUD6"/>